<dbReference type="InterPro" id="IPR000182">
    <property type="entry name" value="GNAT_dom"/>
</dbReference>
<dbReference type="SUPFAM" id="SSF55729">
    <property type="entry name" value="Acyl-CoA N-acyltransferases (Nat)"/>
    <property type="match status" value="1"/>
</dbReference>
<dbReference type="GO" id="GO:0005840">
    <property type="term" value="C:ribosome"/>
    <property type="evidence" value="ECO:0007669"/>
    <property type="project" value="UniProtKB-KW"/>
</dbReference>
<dbReference type="InterPro" id="IPR016181">
    <property type="entry name" value="Acyl_CoA_acyltransferase"/>
</dbReference>
<gene>
    <name evidence="2" type="ORF">EDD26_1338</name>
</gene>
<dbReference type="Pfam" id="PF00583">
    <property type="entry name" value="Acetyltransf_1"/>
    <property type="match status" value="1"/>
</dbReference>
<keyword evidence="2" id="KW-0687">Ribonucleoprotein</keyword>
<dbReference type="Proteomes" id="UP000275456">
    <property type="component" value="Unassembled WGS sequence"/>
</dbReference>
<dbReference type="Gene3D" id="3.40.630.30">
    <property type="match status" value="1"/>
</dbReference>
<evidence type="ECO:0000259" key="1">
    <source>
        <dbReference type="PROSITE" id="PS51186"/>
    </source>
</evidence>
<dbReference type="AlphaFoldDB" id="A0A3N2ASG1"/>
<feature type="domain" description="N-acetyltransferase" evidence="1">
    <location>
        <begin position="3"/>
        <end position="164"/>
    </location>
</feature>
<protein>
    <submittedName>
        <fullName evidence="2">Ribosomal protein S18 acetylase RimI-like enzyme</fullName>
    </submittedName>
</protein>
<dbReference type="EMBL" id="RKHJ01000001">
    <property type="protein sequence ID" value="ROR65964.1"/>
    <property type="molecule type" value="Genomic_DNA"/>
</dbReference>
<evidence type="ECO:0000313" key="2">
    <source>
        <dbReference type="EMBL" id="ROR65964.1"/>
    </source>
</evidence>
<keyword evidence="2" id="KW-0689">Ribosomal protein</keyword>
<evidence type="ECO:0000313" key="3">
    <source>
        <dbReference type="Proteomes" id="UP000275456"/>
    </source>
</evidence>
<dbReference type="GO" id="GO:0016747">
    <property type="term" value="F:acyltransferase activity, transferring groups other than amino-acyl groups"/>
    <property type="evidence" value="ECO:0007669"/>
    <property type="project" value="InterPro"/>
</dbReference>
<sequence length="179" mass="19926">MSAHVREATVGDSAGIARVRIETWRAAYRGLVPQEVLDRLSVERETILRIERWDEHHADAAAHDLVAVADSEVVGWAFAGRARDPDPPATGELYAIYAIAERWSRGVGHALLMEVERRLIADGHEGAYLWVLAGNARAAAFYEQHGWHADGGRKVEEGMHEERRVRLFSERLGSAPSLV</sequence>
<dbReference type="RefSeq" id="WP_123696998.1">
    <property type="nucleotide sequence ID" value="NZ_RKHJ01000001.1"/>
</dbReference>
<proteinExistence type="predicted"/>
<organism evidence="2 3">
    <name type="scientific">Agrococcus jenensis</name>
    <dbReference type="NCBI Taxonomy" id="46353"/>
    <lineage>
        <taxon>Bacteria</taxon>
        <taxon>Bacillati</taxon>
        <taxon>Actinomycetota</taxon>
        <taxon>Actinomycetes</taxon>
        <taxon>Micrococcales</taxon>
        <taxon>Microbacteriaceae</taxon>
        <taxon>Agrococcus</taxon>
    </lineage>
</organism>
<dbReference type="CDD" id="cd04301">
    <property type="entry name" value="NAT_SF"/>
    <property type="match status" value="1"/>
</dbReference>
<dbReference type="OrthoDB" id="5243635at2"/>
<name>A0A3N2ASG1_9MICO</name>
<dbReference type="PROSITE" id="PS51186">
    <property type="entry name" value="GNAT"/>
    <property type="match status" value="1"/>
</dbReference>
<reference evidence="2 3" key="1">
    <citation type="submission" date="2018-11" db="EMBL/GenBank/DDBJ databases">
        <title>Sequencing the genomes of 1000 actinobacteria strains.</title>
        <authorList>
            <person name="Klenk H.-P."/>
        </authorList>
    </citation>
    <scope>NUCLEOTIDE SEQUENCE [LARGE SCALE GENOMIC DNA]</scope>
    <source>
        <strain evidence="2 3">DSM 9580</strain>
    </source>
</reference>
<comment type="caution">
    <text evidence="2">The sequence shown here is derived from an EMBL/GenBank/DDBJ whole genome shotgun (WGS) entry which is preliminary data.</text>
</comment>
<keyword evidence="3" id="KW-1185">Reference proteome</keyword>
<accession>A0A3N2ASG1</accession>